<dbReference type="GO" id="GO:0008270">
    <property type="term" value="F:zinc ion binding"/>
    <property type="evidence" value="ECO:0007669"/>
    <property type="project" value="InterPro"/>
</dbReference>
<reference evidence="13" key="1">
    <citation type="submission" date="2020-09" db="EMBL/GenBank/DDBJ databases">
        <title>Comparative genome analyses of four rice-infecting Rhizoctonia solani isolates reveal extensive enrichment of homogalacturonan modification genes.</title>
        <authorList>
            <person name="Lee D.-Y."/>
            <person name="Jeon J."/>
            <person name="Kim K.-T."/>
            <person name="Cheong K."/>
            <person name="Song H."/>
            <person name="Choi G."/>
            <person name="Ko J."/>
            <person name="Opiyo S.O."/>
            <person name="Zuo S."/>
            <person name="Madhav S."/>
            <person name="Lee Y.-H."/>
            <person name="Wang G.-L."/>
        </authorList>
    </citation>
    <scope>NUCLEOTIDE SEQUENCE</scope>
    <source>
        <strain evidence="13">AG1-IA WGL</strain>
    </source>
</reference>
<feature type="transmembrane region" description="Helical" evidence="10">
    <location>
        <begin position="327"/>
        <end position="346"/>
    </location>
</feature>
<evidence type="ECO:0000256" key="4">
    <source>
        <dbReference type="ARBA" id="ARBA00022692"/>
    </source>
</evidence>
<keyword evidence="3" id="KW-0813">Transport</keyword>
<dbReference type="Gene3D" id="3.40.140.10">
    <property type="entry name" value="Cytidine Deaminase, domain 2"/>
    <property type="match status" value="1"/>
</dbReference>
<dbReference type="PANTHER" id="PTHR48022">
    <property type="entry name" value="PLASTIDIC GLUCOSE TRANSPORTER 4"/>
    <property type="match status" value="1"/>
</dbReference>
<gene>
    <name evidence="13" type="ORF">RHS03_09733</name>
</gene>
<dbReference type="OrthoDB" id="508119at2759"/>
<evidence type="ECO:0000256" key="2">
    <source>
        <dbReference type="ARBA" id="ARBA00010992"/>
    </source>
</evidence>
<keyword evidence="5" id="KW-0479">Metal-binding</keyword>
<dbReference type="CDD" id="cd01285">
    <property type="entry name" value="nucleoside_deaminase"/>
    <property type="match status" value="1"/>
</dbReference>
<feature type="domain" description="CMP/dCMP-type deaminase" evidence="12">
    <location>
        <begin position="597"/>
        <end position="723"/>
    </location>
</feature>
<feature type="transmembrane region" description="Helical" evidence="10">
    <location>
        <begin position="286"/>
        <end position="307"/>
    </location>
</feature>
<protein>
    <submittedName>
        <fullName evidence="13">Permeases of the major facilitator superfamily</fullName>
    </submittedName>
</protein>
<feature type="transmembrane region" description="Helical" evidence="10">
    <location>
        <begin position="191"/>
        <end position="212"/>
    </location>
</feature>
<dbReference type="AlphaFoldDB" id="A0A8H7HH74"/>
<dbReference type="Pfam" id="PF00083">
    <property type="entry name" value="Sugar_tr"/>
    <property type="match status" value="1"/>
</dbReference>
<dbReference type="GO" id="GO:0005351">
    <property type="term" value="F:carbohydrate:proton symporter activity"/>
    <property type="evidence" value="ECO:0007669"/>
    <property type="project" value="TreeGrafter"/>
</dbReference>
<dbReference type="EMBL" id="JACYCD010000692">
    <property type="protein sequence ID" value="KAF8688562.1"/>
    <property type="molecule type" value="Genomic_DNA"/>
</dbReference>
<evidence type="ECO:0000256" key="5">
    <source>
        <dbReference type="ARBA" id="ARBA00022723"/>
    </source>
</evidence>
<name>A0A8H7HH74_9AGAM</name>
<dbReference type="NCBIfam" id="TIGR00879">
    <property type="entry name" value="SP"/>
    <property type="match status" value="1"/>
</dbReference>
<dbReference type="InterPro" id="IPR016192">
    <property type="entry name" value="APOBEC/CMP_deaminase_Zn-bd"/>
</dbReference>
<dbReference type="PANTHER" id="PTHR48022:SF42">
    <property type="entry name" value="MAJOR FACILITATOR SUPERFAMILY (MFS) PROFILE DOMAIN-CONTAINING PROTEIN"/>
    <property type="match status" value="1"/>
</dbReference>
<dbReference type="InterPro" id="IPR036259">
    <property type="entry name" value="MFS_trans_sf"/>
</dbReference>
<organism evidence="13 14">
    <name type="scientific">Rhizoctonia solani</name>
    <dbReference type="NCBI Taxonomy" id="456999"/>
    <lineage>
        <taxon>Eukaryota</taxon>
        <taxon>Fungi</taxon>
        <taxon>Dikarya</taxon>
        <taxon>Basidiomycota</taxon>
        <taxon>Agaricomycotina</taxon>
        <taxon>Agaricomycetes</taxon>
        <taxon>Cantharellales</taxon>
        <taxon>Ceratobasidiaceae</taxon>
        <taxon>Rhizoctonia</taxon>
    </lineage>
</organism>
<feature type="domain" description="Major facilitator superfamily (MFS) profile" evidence="11">
    <location>
        <begin position="30"/>
        <end position="480"/>
    </location>
</feature>
<feature type="transmembrane region" description="Helical" evidence="10">
    <location>
        <begin position="74"/>
        <end position="94"/>
    </location>
</feature>
<comment type="caution">
    <text evidence="13">The sequence shown here is derived from an EMBL/GenBank/DDBJ whole genome shotgun (WGS) entry which is preliminary data.</text>
</comment>
<evidence type="ECO:0000256" key="7">
    <source>
        <dbReference type="ARBA" id="ARBA00022989"/>
    </source>
</evidence>
<dbReference type="GO" id="GO:0016020">
    <property type="term" value="C:membrane"/>
    <property type="evidence" value="ECO:0007669"/>
    <property type="project" value="UniProtKB-SubCell"/>
</dbReference>
<dbReference type="PROSITE" id="PS50850">
    <property type="entry name" value="MFS"/>
    <property type="match status" value="1"/>
</dbReference>
<dbReference type="Proteomes" id="UP000602905">
    <property type="component" value="Unassembled WGS sequence"/>
</dbReference>
<evidence type="ECO:0000259" key="11">
    <source>
        <dbReference type="PROSITE" id="PS50850"/>
    </source>
</evidence>
<evidence type="ECO:0000256" key="3">
    <source>
        <dbReference type="ARBA" id="ARBA00022448"/>
    </source>
</evidence>
<feature type="non-terminal residue" evidence="13">
    <location>
        <position position="777"/>
    </location>
</feature>
<keyword evidence="8 10" id="KW-0472">Membrane</keyword>
<sequence length="777" mass="86725">MVGRLLVPPIFHDASHPDPPEVRNWRVHLLSISVSMGAAAMGYDTGVIGGTLALPSFRRDFGLDRTSQHERDTLSGNIVSTFQAGTFFGSLLTFPLVEKYGRVKGMLAAGAVFMVGAVLMTAANGHLGMIYAGRGSASLIIPVYIAEVSPPSIRGRLVGIFEILSQGGSMVGFWINYIMDRTVSSDTKTQWVIPLAIQMLPGLFLLLGAALAPESPRWLAKKDNWDKARKNLQYLRQLPLDSNYVEEELQGIREQIENERLLVGEAGSSWWSSFKELFHKGTRNRVAIGLTLMMCQNMTGVNIITYYSPRIFETLGLTGTSTKLFATGFYGVAKTLGMIIFSVWLVERIGRRKGLIFGGLIGSLPMWYIGGYVFVADPATKAAAGQFTRNGWGYLAMLLDRMSLNRSQGITWVYCSEIFPIRIRMLCVALTTADQWLWSFIVSRTTPYMITSLGYGTYFFFASLMIVFGIWAYFFVPETKGKTLEDMDRIFGVSEAQKIDRESPIGDVHQVSTYDEDVKPEIQQEEFSLKRVFFEADELLSGDKIVQQANGMSKIQVPSYAYMCNLINHLKAAERLTNLPTWNSAMYEYVSPDKQDPVHLEWMKEALAMAEEAMEAREVPVGCVFVRDGRIIARARNRTNELRNATRHAELEAIDEIFASPALTPTPIPRHPLSQTDLYVTVEPCIMCASALRQLGLRATYFGAANERFGGCGSVLDVNERPSAAHPSYPASFGYLREECIMILRRFYMTENSNAPVPKTKARRVLKTSISDPASMK</sequence>
<dbReference type="GO" id="GO:0002100">
    <property type="term" value="P:tRNA wobble adenosine to inosine editing"/>
    <property type="evidence" value="ECO:0007669"/>
    <property type="project" value="InterPro"/>
</dbReference>
<dbReference type="InterPro" id="IPR020846">
    <property type="entry name" value="MFS_dom"/>
</dbReference>
<keyword evidence="6" id="KW-0862">Zinc</keyword>
<evidence type="ECO:0000256" key="8">
    <source>
        <dbReference type="ARBA" id="ARBA00023136"/>
    </source>
</evidence>
<dbReference type="InterPro" id="IPR050360">
    <property type="entry name" value="MFS_Sugar_Transporters"/>
</dbReference>
<keyword evidence="4 10" id="KW-0812">Transmembrane</keyword>
<dbReference type="InterPro" id="IPR003663">
    <property type="entry name" value="Sugar/inositol_transpt"/>
</dbReference>
<dbReference type="SUPFAM" id="SSF103473">
    <property type="entry name" value="MFS general substrate transporter"/>
    <property type="match status" value="1"/>
</dbReference>
<dbReference type="InterPro" id="IPR002125">
    <property type="entry name" value="CMP_dCMP_dom"/>
</dbReference>
<dbReference type="Pfam" id="PF00383">
    <property type="entry name" value="dCMP_cyt_deam_1"/>
    <property type="match status" value="1"/>
</dbReference>
<dbReference type="SUPFAM" id="SSF53927">
    <property type="entry name" value="Cytidine deaminase-like"/>
    <property type="match status" value="1"/>
</dbReference>
<dbReference type="PROSITE" id="PS00216">
    <property type="entry name" value="SUGAR_TRANSPORT_1"/>
    <property type="match status" value="1"/>
</dbReference>
<keyword evidence="7 10" id="KW-1133">Transmembrane helix</keyword>
<dbReference type="GO" id="GO:0052717">
    <property type="term" value="F:tRNA-specific adenosine-34 deaminase activity"/>
    <property type="evidence" value="ECO:0007669"/>
    <property type="project" value="UniProtKB-EC"/>
</dbReference>
<feature type="transmembrane region" description="Helical" evidence="10">
    <location>
        <begin position="355"/>
        <end position="375"/>
    </location>
</feature>
<feature type="transmembrane region" description="Helical" evidence="10">
    <location>
        <begin position="158"/>
        <end position="179"/>
    </location>
</feature>
<accession>A0A8H7HH74</accession>
<evidence type="ECO:0000256" key="1">
    <source>
        <dbReference type="ARBA" id="ARBA00004141"/>
    </source>
</evidence>
<comment type="subcellular location">
    <subcellularLocation>
        <location evidence="1">Membrane</location>
        <topology evidence="1">Multi-pass membrane protein</topology>
    </subcellularLocation>
</comment>
<dbReference type="Gene3D" id="1.20.1250.20">
    <property type="entry name" value="MFS general substrate transporter like domains"/>
    <property type="match status" value="1"/>
</dbReference>
<proteinExistence type="inferred from homology"/>
<comment type="catalytic activity">
    <reaction evidence="9">
        <text>myo-inositol(out) + H(+)(out) = myo-inositol(in) + H(+)(in)</text>
        <dbReference type="Rhea" id="RHEA:60364"/>
        <dbReference type="ChEBI" id="CHEBI:15378"/>
        <dbReference type="ChEBI" id="CHEBI:17268"/>
    </reaction>
</comment>
<dbReference type="PROSITE" id="PS00903">
    <property type="entry name" value="CYT_DCMP_DEAMINASES_1"/>
    <property type="match status" value="1"/>
</dbReference>
<dbReference type="InterPro" id="IPR005828">
    <property type="entry name" value="MFS_sugar_transport-like"/>
</dbReference>
<comment type="similarity">
    <text evidence="2">Belongs to the major facilitator superfamily. Sugar transporter (TC 2.A.1.1) family.</text>
</comment>
<feature type="transmembrane region" description="Helical" evidence="10">
    <location>
        <begin position="29"/>
        <end position="54"/>
    </location>
</feature>
<evidence type="ECO:0000256" key="9">
    <source>
        <dbReference type="ARBA" id="ARBA00049119"/>
    </source>
</evidence>
<evidence type="ECO:0000313" key="13">
    <source>
        <dbReference type="EMBL" id="KAF8688562.1"/>
    </source>
</evidence>
<feature type="transmembrane region" description="Helical" evidence="10">
    <location>
        <begin position="455"/>
        <end position="476"/>
    </location>
</feature>
<evidence type="ECO:0000256" key="6">
    <source>
        <dbReference type="ARBA" id="ARBA00022833"/>
    </source>
</evidence>
<dbReference type="InterPro" id="IPR005829">
    <property type="entry name" value="Sugar_transporter_CS"/>
</dbReference>
<evidence type="ECO:0000259" key="12">
    <source>
        <dbReference type="PROSITE" id="PS51747"/>
    </source>
</evidence>
<feature type="transmembrane region" description="Helical" evidence="10">
    <location>
        <begin position="106"/>
        <end position="123"/>
    </location>
</feature>
<evidence type="ECO:0000256" key="10">
    <source>
        <dbReference type="SAM" id="Phobius"/>
    </source>
</evidence>
<evidence type="ECO:0000313" key="14">
    <source>
        <dbReference type="Proteomes" id="UP000602905"/>
    </source>
</evidence>
<dbReference type="InterPro" id="IPR016193">
    <property type="entry name" value="Cytidine_deaminase-like"/>
</dbReference>
<dbReference type="PROSITE" id="PS51747">
    <property type="entry name" value="CYT_DCMP_DEAMINASES_2"/>
    <property type="match status" value="1"/>
</dbReference>
<dbReference type="PRINTS" id="PR00171">
    <property type="entry name" value="SUGRTRNSPORT"/>
</dbReference>